<dbReference type="SUPFAM" id="SSF46579">
    <property type="entry name" value="Prefoldin"/>
    <property type="match status" value="1"/>
</dbReference>
<dbReference type="Pfam" id="PF01920">
    <property type="entry name" value="Prefoldin_2"/>
    <property type="match status" value="1"/>
</dbReference>
<evidence type="ECO:0000313" key="5">
    <source>
        <dbReference type="Proteomes" id="UP000001357"/>
    </source>
</evidence>
<name>A9UUK1_MONBE</name>
<comment type="similarity">
    <text evidence="1">Belongs to the prefoldin subunit beta family.</text>
</comment>
<dbReference type="GO" id="GO:0051082">
    <property type="term" value="F:unfolded protein binding"/>
    <property type="evidence" value="ECO:0000318"/>
    <property type="project" value="GO_Central"/>
</dbReference>
<dbReference type="PANTHER" id="PTHR20903">
    <property type="entry name" value="PREFOLDIN SUBUNIT 1-RELATED"/>
    <property type="match status" value="1"/>
</dbReference>
<evidence type="ECO:0000256" key="2">
    <source>
        <dbReference type="ARBA" id="ARBA00023186"/>
    </source>
</evidence>
<dbReference type="GO" id="GO:0005737">
    <property type="term" value="C:cytoplasm"/>
    <property type="evidence" value="ECO:0000318"/>
    <property type="project" value="GO_Central"/>
</dbReference>
<dbReference type="Proteomes" id="UP000001357">
    <property type="component" value="Unassembled WGS sequence"/>
</dbReference>
<dbReference type="PANTHER" id="PTHR20903:SF0">
    <property type="entry name" value="PREFOLDIN SUBUNIT 1"/>
    <property type="match status" value="1"/>
</dbReference>
<organism evidence="4 5">
    <name type="scientific">Monosiga brevicollis</name>
    <name type="common">Choanoflagellate</name>
    <dbReference type="NCBI Taxonomy" id="81824"/>
    <lineage>
        <taxon>Eukaryota</taxon>
        <taxon>Choanoflagellata</taxon>
        <taxon>Craspedida</taxon>
        <taxon>Salpingoecidae</taxon>
        <taxon>Monosiga</taxon>
    </lineage>
</organism>
<evidence type="ECO:0000313" key="4">
    <source>
        <dbReference type="EMBL" id="EDQ90917.1"/>
    </source>
</evidence>
<evidence type="ECO:0000256" key="3">
    <source>
        <dbReference type="SAM" id="Coils"/>
    </source>
</evidence>
<dbReference type="GeneID" id="5889368"/>
<reference evidence="4 5" key="1">
    <citation type="journal article" date="2008" name="Nature">
        <title>The genome of the choanoflagellate Monosiga brevicollis and the origin of metazoans.</title>
        <authorList>
            <consortium name="JGI Sequencing"/>
            <person name="King N."/>
            <person name="Westbrook M.J."/>
            <person name="Young S.L."/>
            <person name="Kuo A."/>
            <person name="Abedin M."/>
            <person name="Chapman J."/>
            <person name="Fairclough S."/>
            <person name="Hellsten U."/>
            <person name="Isogai Y."/>
            <person name="Letunic I."/>
            <person name="Marr M."/>
            <person name="Pincus D."/>
            <person name="Putnam N."/>
            <person name="Rokas A."/>
            <person name="Wright K.J."/>
            <person name="Zuzow R."/>
            <person name="Dirks W."/>
            <person name="Good M."/>
            <person name="Goodstein D."/>
            <person name="Lemons D."/>
            <person name="Li W."/>
            <person name="Lyons J.B."/>
            <person name="Morris A."/>
            <person name="Nichols S."/>
            <person name="Richter D.J."/>
            <person name="Salamov A."/>
            <person name="Bork P."/>
            <person name="Lim W.A."/>
            <person name="Manning G."/>
            <person name="Miller W.T."/>
            <person name="McGinnis W."/>
            <person name="Shapiro H."/>
            <person name="Tjian R."/>
            <person name="Grigoriev I.V."/>
            <person name="Rokhsar D."/>
        </authorList>
    </citation>
    <scope>NUCLEOTIDE SEQUENCE [LARGE SCALE GENOMIC DNA]</scope>
    <source>
        <strain evidence="5">MX1 / ATCC 50154</strain>
    </source>
</reference>
<dbReference type="CDD" id="cd23164">
    <property type="entry name" value="Prefoldin_1"/>
    <property type="match status" value="1"/>
</dbReference>
<dbReference type="AlphaFoldDB" id="A9UUK1"/>
<dbReference type="InterPro" id="IPR002777">
    <property type="entry name" value="PFD_beta-like"/>
</dbReference>
<dbReference type="KEGG" id="mbr:MONBRDRAFT_6895"/>
<dbReference type="GO" id="GO:0016272">
    <property type="term" value="C:prefoldin complex"/>
    <property type="evidence" value="ECO:0007669"/>
    <property type="project" value="InterPro"/>
</dbReference>
<dbReference type="FunCoup" id="A9UUK1">
    <property type="interactions" value="786"/>
</dbReference>
<evidence type="ECO:0000256" key="1">
    <source>
        <dbReference type="ARBA" id="ARBA00008045"/>
    </source>
</evidence>
<dbReference type="OMA" id="REMIQQK"/>
<keyword evidence="2" id="KW-0143">Chaperone</keyword>
<dbReference type="RefSeq" id="XP_001744214.1">
    <property type="nucleotide sequence ID" value="XM_001744162.1"/>
</dbReference>
<keyword evidence="5" id="KW-1185">Reference proteome</keyword>
<sequence>MDPEIRKAFEEVQRQSQETAVKVQLTEQQIQKYSGDKRRAELTLAEVNQVPEDTRLFRAVGKCFVLETRSTVVSGLDNKVAECEKEVASLQNKRKWMEESLAQSKANVEELLRQRQEMASS</sequence>
<dbReference type="InterPro" id="IPR009053">
    <property type="entry name" value="Prefoldin"/>
</dbReference>
<dbReference type="GO" id="GO:0006457">
    <property type="term" value="P:protein folding"/>
    <property type="evidence" value="ECO:0000318"/>
    <property type="project" value="GO_Central"/>
</dbReference>
<evidence type="ECO:0008006" key="6">
    <source>
        <dbReference type="Google" id="ProtNLM"/>
    </source>
</evidence>
<accession>A9UUK1</accession>
<dbReference type="EMBL" id="CH991546">
    <property type="protein sequence ID" value="EDQ90917.1"/>
    <property type="molecule type" value="Genomic_DNA"/>
</dbReference>
<dbReference type="InParanoid" id="A9UUK1"/>
<feature type="coiled-coil region" evidence="3">
    <location>
        <begin position="73"/>
        <end position="121"/>
    </location>
</feature>
<proteinExistence type="inferred from homology"/>
<gene>
    <name evidence="4" type="ORF">MONBRDRAFT_6895</name>
</gene>
<dbReference type="Gene3D" id="1.10.287.370">
    <property type="match status" value="1"/>
</dbReference>
<dbReference type="STRING" id="81824.A9UUK1"/>
<protein>
    <recommendedName>
        <fullName evidence="6">Prefoldin subunit 1</fullName>
    </recommendedName>
</protein>
<keyword evidence="3" id="KW-0175">Coiled coil</keyword>
<dbReference type="GO" id="GO:0044183">
    <property type="term" value="F:protein folding chaperone"/>
    <property type="evidence" value="ECO:0000318"/>
    <property type="project" value="GO_Central"/>
</dbReference>
<dbReference type="eggNOG" id="KOG3501">
    <property type="taxonomic scope" value="Eukaryota"/>
</dbReference>